<dbReference type="GO" id="GO:0003796">
    <property type="term" value="F:lysozyme activity"/>
    <property type="evidence" value="ECO:0007669"/>
    <property type="project" value="InterPro"/>
</dbReference>
<dbReference type="Pfam" id="PF01183">
    <property type="entry name" value="Glyco_hydro_25"/>
    <property type="match status" value="1"/>
</dbReference>
<accession>A0A0F9J8F1</accession>
<name>A0A0F9J8F1_9ZZZZ</name>
<sequence length="296" mass="33048">MIEPRIHAQAGRPQSIRARALGFLGTLATGPYSPNTFDFRKFGVDLSQYNTVNLQQLADYPIPCEYALIRIGGSASVRDSKFKHYWDAAKAAGMPRSIYTYNWPGWSIDAHIANFMASIALWTPSDLGEGPIWADIETHPQGKTRKQISDHAHAYIQALERETGKVVGWYTGAWFVNGHMQPQDWMTEYWAWLATYATGKEHPGPPVIPDPIPAPKVVIQQTGSQCNSALFGGSGTFDTDRWTGSNELFAELFNEVVRPPNGDLKKQVDDNTVKNIEQDKRIKALEEWGKGIAFHG</sequence>
<organism evidence="2">
    <name type="scientific">marine sediment metagenome</name>
    <dbReference type="NCBI Taxonomy" id="412755"/>
    <lineage>
        <taxon>unclassified sequences</taxon>
        <taxon>metagenomes</taxon>
        <taxon>ecological metagenomes</taxon>
    </lineage>
</organism>
<comment type="caution">
    <text evidence="2">The sequence shown here is derived from an EMBL/GenBank/DDBJ whole genome shotgun (WGS) entry which is preliminary data.</text>
</comment>
<dbReference type="InterPro" id="IPR017853">
    <property type="entry name" value="GH"/>
</dbReference>
<gene>
    <name evidence="2" type="ORF">LCGC14_1787540</name>
</gene>
<dbReference type="InterPro" id="IPR002053">
    <property type="entry name" value="Glyco_hydro_25"/>
</dbReference>
<comment type="similarity">
    <text evidence="1">Belongs to the glycosyl hydrolase 25 family.</text>
</comment>
<dbReference type="EMBL" id="LAZR01017016">
    <property type="protein sequence ID" value="KKM02126.1"/>
    <property type="molecule type" value="Genomic_DNA"/>
</dbReference>
<dbReference type="GO" id="GO:0016998">
    <property type="term" value="P:cell wall macromolecule catabolic process"/>
    <property type="evidence" value="ECO:0007669"/>
    <property type="project" value="InterPro"/>
</dbReference>
<dbReference type="AlphaFoldDB" id="A0A0F9J8F1"/>
<dbReference type="GO" id="GO:0009253">
    <property type="term" value="P:peptidoglycan catabolic process"/>
    <property type="evidence" value="ECO:0007669"/>
    <property type="project" value="InterPro"/>
</dbReference>
<dbReference type="PANTHER" id="PTHR34135">
    <property type="entry name" value="LYSOZYME"/>
    <property type="match status" value="1"/>
</dbReference>
<dbReference type="PROSITE" id="PS51904">
    <property type="entry name" value="GLYCOSYL_HYDROL_F25_2"/>
    <property type="match status" value="1"/>
</dbReference>
<proteinExistence type="inferred from homology"/>
<dbReference type="SUPFAM" id="SSF51445">
    <property type="entry name" value="(Trans)glycosidases"/>
    <property type="match status" value="1"/>
</dbReference>
<reference evidence="2" key="1">
    <citation type="journal article" date="2015" name="Nature">
        <title>Complex archaea that bridge the gap between prokaryotes and eukaryotes.</title>
        <authorList>
            <person name="Spang A."/>
            <person name="Saw J.H."/>
            <person name="Jorgensen S.L."/>
            <person name="Zaremba-Niedzwiedzka K."/>
            <person name="Martijn J."/>
            <person name="Lind A.E."/>
            <person name="van Eijk R."/>
            <person name="Schleper C."/>
            <person name="Guy L."/>
            <person name="Ettema T.J."/>
        </authorList>
    </citation>
    <scope>NUCLEOTIDE SEQUENCE</scope>
</reference>
<dbReference type="Gene3D" id="3.20.20.80">
    <property type="entry name" value="Glycosidases"/>
    <property type="match status" value="1"/>
</dbReference>
<evidence type="ECO:0000313" key="2">
    <source>
        <dbReference type="EMBL" id="KKM02126.1"/>
    </source>
</evidence>
<dbReference type="PANTHER" id="PTHR34135:SF2">
    <property type="entry name" value="LYSOZYME"/>
    <property type="match status" value="1"/>
</dbReference>
<evidence type="ECO:0000256" key="1">
    <source>
        <dbReference type="ARBA" id="ARBA00010646"/>
    </source>
</evidence>
<dbReference type="GO" id="GO:0016052">
    <property type="term" value="P:carbohydrate catabolic process"/>
    <property type="evidence" value="ECO:0007669"/>
    <property type="project" value="TreeGrafter"/>
</dbReference>
<protein>
    <submittedName>
        <fullName evidence="2">Uncharacterized protein</fullName>
    </submittedName>
</protein>